<evidence type="ECO:0000313" key="4">
    <source>
        <dbReference type="EMBL" id="KYM81216.1"/>
    </source>
</evidence>
<dbReference type="PANTHER" id="PTHR13738">
    <property type="entry name" value="TROPONIN I"/>
    <property type="match status" value="1"/>
</dbReference>
<organism evidence="4 5">
    <name type="scientific">Atta colombica</name>
    <dbReference type="NCBI Taxonomy" id="520822"/>
    <lineage>
        <taxon>Eukaryota</taxon>
        <taxon>Metazoa</taxon>
        <taxon>Ecdysozoa</taxon>
        <taxon>Arthropoda</taxon>
        <taxon>Hexapoda</taxon>
        <taxon>Insecta</taxon>
        <taxon>Pterygota</taxon>
        <taxon>Neoptera</taxon>
        <taxon>Endopterygota</taxon>
        <taxon>Hymenoptera</taxon>
        <taxon>Apocrita</taxon>
        <taxon>Aculeata</taxon>
        <taxon>Formicoidea</taxon>
        <taxon>Formicidae</taxon>
        <taxon>Myrmicinae</taxon>
        <taxon>Atta</taxon>
    </lineage>
</organism>
<feature type="coiled-coil region" evidence="2">
    <location>
        <begin position="151"/>
        <end position="178"/>
    </location>
</feature>
<feature type="compositionally biased region" description="Pro residues" evidence="3">
    <location>
        <begin position="286"/>
        <end position="319"/>
    </location>
</feature>
<feature type="compositionally biased region" description="Low complexity" evidence="3">
    <location>
        <begin position="365"/>
        <end position="386"/>
    </location>
</feature>
<feature type="compositionally biased region" description="Basic and acidic residues" evidence="3">
    <location>
        <begin position="254"/>
        <end position="271"/>
    </location>
</feature>
<dbReference type="InterPro" id="IPR050875">
    <property type="entry name" value="Troponin_I"/>
</dbReference>
<feature type="region of interest" description="Disordered" evidence="3">
    <location>
        <begin position="1"/>
        <end position="37"/>
    </location>
</feature>
<name>A0A195B9L0_9HYME</name>
<feature type="compositionally biased region" description="Basic and acidic residues" evidence="3">
    <location>
        <begin position="1"/>
        <end position="27"/>
    </location>
</feature>
<dbReference type="GO" id="GO:0005861">
    <property type="term" value="C:troponin complex"/>
    <property type="evidence" value="ECO:0007669"/>
    <property type="project" value="InterPro"/>
</dbReference>
<reference evidence="4 5" key="1">
    <citation type="submission" date="2015-09" db="EMBL/GenBank/DDBJ databases">
        <title>Atta colombica WGS genome.</title>
        <authorList>
            <person name="Nygaard S."/>
            <person name="Hu H."/>
            <person name="Boomsma J."/>
            <person name="Zhang G."/>
        </authorList>
    </citation>
    <scope>NUCLEOTIDE SEQUENCE [LARGE SCALE GENOMIC DNA]</scope>
    <source>
        <strain evidence="4">Treedump-2</strain>
        <tissue evidence="4">Whole body</tissue>
    </source>
</reference>
<accession>A0A195B9L0</accession>
<keyword evidence="2" id="KW-0175">Coiled coil</keyword>
<feature type="compositionally biased region" description="Low complexity" evidence="3">
    <location>
        <begin position="320"/>
        <end position="340"/>
    </location>
</feature>
<dbReference type="InterPro" id="IPR038077">
    <property type="entry name" value="Troponin_sf"/>
</dbReference>
<dbReference type="Gene3D" id="1.20.5.350">
    <property type="match status" value="2"/>
</dbReference>
<dbReference type="Proteomes" id="UP000078540">
    <property type="component" value="Unassembled WGS sequence"/>
</dbReference>
<dbReference type="InterPro" id="IPR001978">
    <property type="entry name" value="Troponin"/>
</dbReference>
<evidence type="ECO:0000256" key="1">
    <source>
        <dbReference type="ARBA" id="ARBA00009930"/>
    </source>
</evidence>
<evidence type="ECO:0000256" key="3">
    <source>
        <dbReference type="SAM" id="MobiDB-lite"/>
    </source>
</evidence>
<dbReference type="Pfam" id="PF00992">
    <property type="entry name" value="Troponin"/>
    <property type="match status" value="1"/>
</dbReference>
<dbReference type="STRING" id="520822.A0A195B9L0"/>
<feature type="region of interest" description="Disordered" evidence="3">
    <location>
        <begin position="363"/>
        <end position="453"/>
    </location>
</feature>
<keyword evidence="5" id="KW-1185">Reference proteome</keyword>
<feature type="region of interest" description="Disordered" evidence="3">
    <location>
        <begin position="254"/>
        <end position="345"/>
    </location>
</feature>
<feature type="compositionally biased region" description="Low complexity" evidence="3">
    <location>
        <begin position="407"/>
        <end position="453"/>
    </location>
</feature>
<gene>
    <name evidence="4" type="ORF">ALC53_08287</name>
</gene>
<dbReference type="SUPFAM" id="SSF90250">
    <property type="entry name" value="Troponin coil-coiled subunits"/>
    <property type="match status" value="2"/>
</dbReference>
<evidence type="ECO:0000313" key="5">
    <source>
        <dbReference type="Proteomes" id="UP000078540"/>
    </source>
</evidence>
<sequence>MQEKKRKQAETERKRAEVRARLEEASKAKKAKKGFMTPDRKKKLRLLLRKKAAEELKKEQERKAAERRRIIEERCGKPKIVDEANEETLKRVLREYHNRISALEDKKFDIEYVVKKKDFEVLSREQQLREPELQTICSAYWNRLSLLEGDKYDLERQIRLKELEIADLNSQVNDLRGKFMKPTLKKVSKYENKFAKLQKKAAEFNFRNQLKQVKKKEFTLEEEDKEQFLSRSRSLDFWHSELNSLFQKFLTPLKKPDWSKKGDEKKVKEEEAAPPVSEGEQAEAPVEPPPPPEPTPTPEPAPTPPAPVPPPAEPVPAAAPPAEGGVPAVPVPAAEGVPPADGTAPIPAEGVPVVASVEGTAPSIEGAAPPVEGAAPPVEGAASAEGTGIPLGEGVSAEGIPPAEGSAPIATPAEGAPAEGAPIAAPAEGATPAVPVEGVPSAEGAAPPAEGVALPAEGVAPPAVGAPAAPAEGAVPAATPADATPAVPAEAAPAPTETNLVLILRVTIRIRSSPALKSAKYIMNDCARATCCRSVALHPTPSLLTVALQVGCTECARFGCQVSRYRRYLAHISYTRVIGTQHSGFPTCRQQLTTDATRRDATRLTAIFGSFASNMRNDARNYIPLEYARPSTNLLRT</sequence>
<dbReference type="PANTHER" id="PTHR13738:SF1">
    <property type="entry name" value="TROPONIN I"/>
    <property type="match status" value="1"/>
</dbReference>
<protein>
    <submittedName>
        <fullName evidence="4">Troponin I</fullName>
    </submittedName>
</protein>
<dbReference type="EMBL" id="KQ976540">
    <property type="protein sequence ID" value="KYM81216.1"/>
    <property type="molecule type" value="Genomic_DNA"/>
</dbReference>
<dbReference type="GO" id="GO:0006936">
    <property type="term" value="P:muscle contraction"/>
    <property type="evidence" value="ECO:0007669"/>
    <property type="project" value="TreeGrafter"/>
</dbReference>
<evidence type="ECO:0000256" key="2">
    <source>
        <dbReference type="SAM" id="Coils"/>
    </source>
</evidence>
<proteinExistence type="inferred from homology"/>
<comment type="similarity">
    <text evidence="1">Belongs to the troponin I family.</text>
</comment>
<dbReference type="AlphaFoldDB" id="A0A195B9L0"/>